<dbReference type="Proteomes" id="UP000320048">
    <property type="component" value="Unassembled WGS sequence"/>
</dbReference>
<evidence type="ECO:0000256" key="1">
    <source>
        <dbReference type="SAM" id="SignalP"/>
    </source>
</evidence>
<accession>A0A537JHF1</accession>
<name>A0A537JHF1_9BACT</name>
<comment type="caution">
    <text evidence="2">The sequence shown here is derived from an EMBL/GenBank/DDBJ whole genome shotgun (WGS) entry which is preliminary data.</text>
</comment>
<protein>
    <submittedName>
        <fullName evidence="2">Uncharacterized protein</fullName>
    </submittedName>
</protein>
<dbReference type="AlphaFoldDB" id="A0A537JHF1"/>
<feature type="signal peptide" evidence="1">
    <location>
        <begin position="1"/>
        <end position="23"/>
    </location>
</feature>
<evidence type="ECO:0000313" key="3">
    <source>
        <dbReference type="Proteomes" id="UP000320048"/>
    </source>
</evidence>
<keyword evidence="1" id="KW-0732">Signal</keyword>
<gene>
    <name evidence="2" type="ORF">E6H04_03775</name>
</gene>
<organism evidence="2 3">
    <name type="scientific">Candidatus Segetimicrobium genomatis</name>
    <dbReference type="NCBI Taxonomy" id="2569760"/>
    <lineage>
        <taxon>Bacteria</taxon>
        <taxon>Bacillati</taxon>
        <taxon>Candidatus Sysuimicrobiota</taxon>
        <taxon>Candidatus Sysuimicrobiia</taxon>
        <taxon>Candidatus Sysuimicrobiales</taxon>
        <taxon>Candidatus Segetimicrobiaceae</taxon>
        <taxon>Candidatus Segetimicrobium</taxon>
    </lineage>
</organism>
<evidence type="ECO:0000313" key="2">
    <source>
        <dbReference type="EMBL" id="TMI82978.1"/>
    </source>
</evidence>
<reference evidence="2 3" key="1">
    <citation type="journal article" date="2019" name="Nat. Microbiol.">
        <title>Mediterranean grassland soil C-N compound turnover is dependent on rainfall and depth, and is mediated by genomically divergent microorganisms.</title>
        <authorList>
            <person name="Diamond S."/>
            <person name="Andeer P.F."/>
            <person name="Li Z."/>
            <person name="Crits-Christoph A."/>
            <person name="Burstein D."/>
            <person name="Anantharaman K."/>
            <person name="Lane K.R."/>
            <person name="Thomas B.C."/>
            <person name="Pan C."/>
            <person name="Northen T.R."/>
            <person name="Banfield J.F."/>
        </authorList>
    </citation>
    <scope>NUCLEOTIDE SEQUENCE [LARGE SCALE GENOMIC DNA]</scope>
    <source>
        <strain evidence="2">NP_7</strain>
    </source>
</reference>
<dbReference type="EMBL" id="VBAO01000099">
    <property type="protein sequence ID" value="TMI82978.1"/>
    <property type="molecule type" value="Genomic_DNA"/>
</dbReference>
<feature type="chain" id="PRO_5021978505" evidence="1">
    <location>
        <begin position="24"/>
        <end position="418"/>
    </location>
</feature>
<sequence>MRTRFAGLAVFAAVLLGVTPPRAGTAQGLPAPIPPVRVEVTGDPAPVETLRLAIITAARAQLLETPGGQVSLAETTPPLQPLPAASEIALRAVVQVQAGGGEPVTRAVPVRIRNEMLPWTDAQALLISNSPETLAFSKVLLNGAVSAGQTVRLLYHHANGSPTRRMTIAVNLSNPARDPIKLWVIGGAGNSGAGELAVGHLAARAFLDQYWHHAGFTVELPGNTTLPLFLHALAPGAIASGIAQFTLLAGDRLNLQVFARLEGEIDPPALSYAPDFDRVHQRGVFEPPQLVRPQAYIVDGPPVTMAIGDGRDAIHERETGIGLDGNYGVVYTFPIEVRNPRTLPSILGVVIHAQRGEASGTVLVDGRLFDIPRLWNGQRRLLTTVHLAPGEQRTVVISAMPESGGYYPVDLTLGTEYR</sequence>
<proteinExistence type="predicted"/>